<dbReference type="InterPro" id="IPR006680">
    <property type="entry name" value="Amidohydro-rel"/>
</dbReference>
<dbReference type="Gene3D" id="3.20.20.140">
    <property type="entry name" value="Metal-dependent hydrolases"/>
    <property type="match status" value="1"/>
</dbReference>
<dbReference type="Pfam" id="PF04909">
    <property type="entry name" value="Amidohydro_2"/>
    <property type="match status" value="1"/>
</dbReference>
<proteinExistence type="predicted"/>
<feature type="domain" description="Amidohydrolase-related" evidence="2">
    <location>
        <begin position="27"/>
        <end position="297"/>
    </location>
</feature>
<protein>
    <submittedName>
        <fullName evidence="3">Amidohydrolase</fullName>
    </submittedName>
</protein>
<evidence type="ECO:0000259" key="2">
    <source>
        <dbReference type="Pfam" id="PF04909"/>
    </source>
</evidence>
<dbReference type="InterPro" id="IPR032465">
    <property type="entry name" value="ACMSD"/>
</dbReference>
<dbReference type="InterPro" id="IPR032466">
    <property type="entry name" value="Metal_Hydrolase"/>
</dbReference>
<dbReference type="OrthoDB" id="5172791at2"/>
<accession>A0A411YIV7</accession>
<dbReference type="GO" id="GO:0019748">
    <property type="term" value="P:secondary metabolic process"/>
    <property type="evidence" value="ECO:0007669"/>
    <property type="project" value="TreeGrafter"/>
</dbReference>
<organism evidence="3 4">
    <name type="scientific">Egibacter rhizosphaerae</name>
    <dbReference type="NCBI Taxonomy" id="1670831"/>
    <lineage>
        <taxon>Bacteria</taxon>
        <taxon>Bacillati</taxon>
        <taxon>Actinomycetota</taxon>
        <taxon>Nitriliruptoria</taxon>
        <taxon>Egibacterales</taxon>
        <taxon>Egibacteraceae</taxon>
        <taxon>Egibacter</taxon>
    </lineage>
</organism>
<keyword evidence="1" id="KW-0456">Lyase</keyword>
<reference evidence="3 4" key="1">
    <citation type="submission" date="2019-01" db="EMBL/GenBank/DDBJ databases">
        <title>Egibacter rhizosphaerae EGI 80759T.</title>
        <authorList>
            <person name="Chen D.-D."/>
            <person name="Tian Y."/>
            <person name="Jiao J.-Y."/>
            <person name="Zhang X.-T."/>
            <person name="Zhang Y.-G."/>
            <person name="Zhang Y."/>
            <person name="Xiao M."/>
            <person name="Shu W.-S."/>
            <person name="Li W.-J."/>
        </authorList>
    </citation>
    <scope>NUCLEOTIDE SEQUENCE [LARGE SCALE GENOMIC DNA]</scope>
    <source>
        <strain evidence="3 4">EGI 80759</strain>
    </source>
</reference>
<gene>
    <name evidence="3" type="ORF">ER308_16470</name>
</gene>
<keyword evidence="4" id="KW-1185">Reference proteome</keyword>
<evidence type="ECO:0000313" key="3">
    <source>
        <dbReference type="EMBL" id="QBI21012.1"/>
    </source>
</evidence>
<dbReference type="GO" id="GO:0005737">
    <property type="term" value="C:cytoplasm"/>
    <property type="evidence" value="ECO:0007669"/>
    <property type="project" value="TreeGrafter"/>
</dbReference>
<evidence type="ECO:0000256" key="1">
    <source>
        <dbReference type="ARBA" id="ARBA00023239"/>
    </source>
</evidence>
<dbReference type="Proteomes" id="UP000291469">
    <property type="component" value="Chromosome"/>
</dbReference>
<dbReference type="GO" id="GO:0016831">
    <property type="term" value="F:carboxy-lyase activity"/>
    <property type="evidence" value="ECO:0007669"/>
    <property type="project" value="InterPro"/>
</dbReference>
<dbReference type="PANTHER" id="PTHR21240:SF28">
    <property type="entry name" value="ISO-OROTATE DECARBOXYLASE (EUROFUNG)"/>
    <property type="match status" value="1"/>
</dbReference>
<dbReference type="RefSeq" id="WP_131156005.1">
    <property type="nucleotide sequence ID" value="NZ_CP036402.1"/>
</dbReference>
<dbReference type="PANTHER" id="PTHR21240">
    <property type="entry name" value="2-AMINO-3-CARBOXYLMUCONATE-6-SEMIALDEHYDE DECARBOXYLASE"/>
    <property type="match status" value="1"/>
</dbReference>
<dbReference type="EMBL" id="CP036402">
    <property type="protein sequence ID" value="QBI21012.1"/>
    <property type="molecule type" value="Genomic_DNA"/>
</dbReference>
<keyword evidence="3" id="KW-0378">Hydrolase</keyword>
<dbReference type="SUPFAM" id="SSF51556">
    <property type="entry name" value="Metallo-dependent hydrolases"/>
    <property type="match status" value="1"/>
</dbReference>
<dbReference type="AlphaFoldDB" id="A0A411YIV7"/>
<name>A0A411YIV7_9ACTN</name>
<dbReference type="GO" id="GO:0016787">
    <property type="term" value="F:hydrolase activity"/>
    <property type="evidence" value="ECO:0007669"/>
    <property type="project" value="UniProtKB-KW"/>
</dbReference>
<evidence type="ECO:0000313" key="4">
    <source>
        <dbReference type="Proteomes" id="UP000291469"/>
    </source>
</evidence>
<dbReference type="KEGG" id="erz:ER308_16470"/>
<sequence>MVSLPPPLESDADVPAFAAALGVEGLVDLHVHFMPQRVLEKVWAFFDRVEDPGPWPIQYREDEASRLARLRAMGLRAWTALNYPHKPGMAEWLNAYSAELAAAHPEVVHSATFYPEPEADRYVGEALEQGARVFKVHLQVGGYDPRHPCLAPVWRRLEFAGVPVVVHCGSGPQPGAYTGPGPFGEVLAAHPELVAVIAHMGGPEYREFLDLALAYPRVHLDTTMTFTDFMEGTLGSAYPLELRDRLADVPERVVLGTDFPNIPHRYAHQLEALRRLHLGPAWLRAVCHDNPARLLGLAST</sequence>
<dbReference type="CDD" id="cd01292">
    <property type="entry name" value="metallo-dependent_hydrolases"/>
    <property type="match status" value="1"/>
</dbReference>